<feature type="signal peptide" evidence="14">
    <location>
        <begin position="1"/>
        <end position="28"/>
    </location>
</feature>
<evidence type="ECO:0000313" key="16">
    <source>
        <dbReference type="EMBL" id="CAL1541359.1"/>
    </source>
</evidence>
<evidence type="ECO:0000259" key="15">
    <source>
        <dbReference type="SMART" id="SM00085"/>
    </source>
</evidence>
<feature type="disulfide bond" evidence="12">
    <location>
        <begin position="88"/>
        <end position="143"/>
    </location>
</feature>
<evidence type="ECO:0000256" key="13">
    <source>
        <dbReference type="RuleBase" id="RU003654"/>
    </source>
</evidence>
<evidence type="ECO:0000256" key="14">
    <source>
        <dbReference type="RuleBase" id="RU361236"/>
    </source>
</evidence>
<evidence type="ECO:0000256" key="3">
    <source>
        <dbReference type="ARBA" id="ARBA00022525"/>
    </source>
</evidence>
<feature type="disulfide bond" evidence="12">
    <location>
        <begin position="122"/>
        <end position="134"/>
    </location>
</feature>
<dbReference type="EMBL" id="CAXITT010000427">
    <property type="protein sequence ID" value="CAL1541359.1"/>
    <property type="molecule type" value="Genomic_DNA"/>
</dbReference>
<dbReference type="GO" id="GO:0006644">
    <property type="term" value="P:phospholipid metabolic process"/>
    <property type="evidence" value="ECO:0007669"/>
    <property type="project" value="InterPro"/>
</dbReference>
<feature type="disulfide bond" evidence="12">
    <location>
        <begin position="95"/>
        <end position="136"/>
    </location>
</feature>
<dbReference type="GO" id="GO:0016042">
    <property type="term" value="P:lipid catabolic process"/>
    <property type="evidence" value="ECO:0007669"/>
    <property type="project" value="UniProtKB-KW"/>
</dbReference>
<comment type="catalytic activity">
    <reaction evidence="14">
        <text>a 1,2-diacyl-sn-glycero-3-phosphocholine + H2O = a 1-acyl-sn-glycero-3-phosphocholine + a fatty acid + H(+)</text>
        <dbReference type="Rhea" id="RHEA:15801"/>
        <dbReference type="ChEBI" id="CHEBI:15377"/>
        <dbReference type="ChEBI" id="CHEBI:15378"/>
        <dbReference type="ChEBI" id="CHEBI:28868"/>
        <dbReference type="ChEBI" id="CHEBI:57643"/>
        <dbReference type="ChEBI" id="CHEBI:58168"/>
        <dbReference type="EC" id="3.1.1.4"/>
    </reaction>
</comment>
<dbReference type="InterPro" id="IPR036444">
    <property type="entry name" value="PLipase_A2_dom_sf"/>
</dbReference>
<evidence type="ECO:0000256" key="8">
    <source>
        <dbReference type="ARBA" id="ARBA00023098"/>
    </source>
</evidence>
<keyword evidence="8 14" id="KW-0443">Lipid metabolism</keyword>
<keyword evidence="9 12" id="KW-1015">Disulfide bond</keyword>
<dbReference type="SUPFAM" id="SSF48619">
    <property type="entry name" value="Phospholipase A2, PLA2"/>
    <property type="match status" value="1"/>
</dbReference>
<dbReference type="AlphaFoldDB" id="A0AAV2I3T6"/>
<dbReference type="GO" id="GO:0005509">
    <property type="term" value="F:calcium ion binding"/>
    <property type="evidence" value="ECO:0007669"/>
    <property type="project" value="InterPro"/>
</dbReference>
<dbReference type="SMART" id="SM00085">
    <property type="entry name" value="PA2c"/>
    <property type="match status" value="1"/>
</dbReference>
<dbReference type="Pfam" id="PF00068">
    <property type="entry name" value="Phospholip_A2_1"/>
    <property type="match status" value="1"/>
</dbReference>
<dbReference type="PANTHER" id="PTHR11716:SF47">
    <property type="entry name" value="PHOSPHOLIPASE A2-ALPHA"/>
    <property type="match status" value="1"/>
</dbReference>
<comment type="subcellular location">
    <subcellularLocation>
        <location evidence="1 14">Secreted</location>
    </subcellularLocation>
</comment>
<evidence type="ECO:0000256" key="10">
    <source>
        <dbReference type="PIRSR" id="PIRSR601211-1"/>
    </source>
</evidence>
<proteinExistence type="inferred from homology"/>
<protein>
    <recommendedName>
        <fullName evidence="2 14">Phospholipase A2</fullName>
        <ecNumber evidence="2 14">3.1.1.4</ecNumber>
    </recommendedName>
</protein>
<dbReference type="PROSITE" id="PS00118">
    <property type="entry name" value="PA2_HIS"/>
    <property type="match status" value="1"/>
</dbReference>
<dbReference type="PRINTS" id="PR00389">
    <property type="entry name" value="PHPHLIPASEA2"/>
</dbReference>
<keyword evidence="5 14" id="KW-0378">Hydrolase</keyword>
<feature type="binding site" evidence="11">
    <location>
        <position position="73"/>
    </location>
    <ligand>
        <name>Ca(2+)</name>
        <dbReference type="ChEBI" id="CHEBI:29108"/>
    </ligand>
</feature>
<keyword evidence="7" id="KW-0442">Lipid degradation</keyword>
<dbReference type="CDD" id="cd00125">
    <property type="entry name" value="PLA2c"/>
    <property type="match status" value="1"/>
</dbReference>
<dbReference type="GO" id="GO:0005576">
    <property type="term" value="C:extracellular region"/>
    <property type="evidence" value="ECO:0007669"/>
    <property type="project" value="UniProtKB-SubCell"/>
</dbReference>
<accession>A0AAV2I3T6</accession>
<reference evidence="16 17" key="1">
    <citation type="submission" date="2024-04" db="EMBL/GenBank/DDBJ databases">
        <authorList>
            <consortium name="Genoscope - CEA"/>
            <person name="William W."/>
        </authorList>
    </citation>
    <scope>NUCLEOTIDE SEQUENCE [LARGE SCALE GENOMIC DNA]</scope>
</reference>
<comment type="cofactor">
    <cofactor evidence="11">
        <name>Ca(2+)</name>
        <dbReference type="ChEBI" id="CHEBI:29108"/>
    </cofactor>
    <text evidence="11">Binds 1 Ca(2+) ion per subunit.</text>
</comment>
<evidence type="ECO:0000256" key="9">
    <source>
        <dbReference type="ARBA" id="ARBA00023157"/>
    </source>
</evidence>
<keyword evidence="17" id="KW-1185">Reference proteome</keyword>
<sequence>MKAKKEIFGSFPVFMSLASMLVFGPCMASHDSKLSEDESAGVVKRSAIDMCRIMSAYTGRNCFDYNDYGCFCGLTRTKGRPVDGVDRCCQAHDRCYGAIRCSVLPVPLMPYGFRCSGRSCTCTNPSGTCPRRACDCDITFASCLARNAYNARYKNHDLKKC</sequence>
<feature type="active site" evidence="10">
    <location>
        <position position="137"/>
    </location>
</feature>
<keyword evidence="6 11" id="KW-0106">Calcium</keyword>
<feature type="binding site" evidence="11">
    <location>
        <position position="71"/>
    </location>
    <ligand>
        <name>Ca(2+)</name>
        <dbReference type="ChEBI" id="CHEBI:29108"/>
    </ligand>
</feature>
<name>A0AAV2I3T6_LYMST</name>
<keyword evidence="3 14" id="KW-0964">Secreted</keyword>
<keyword evidence="4 11" id="KW-0479">Metal-binding</keyword>
<keyword evidence="14" id="KW-0732">Signal</keyword>
<evidence type="ECO:0000256" key="2">
    <source>
        <dbReference type="ARBA" id="ARBA00013278"/>
    </source>
</evidence>
<comment type="similarity">
    <text evidence="13">Belongs to the phospholipase A2 family.</text>
</comment>
<evidence type="ECO:0000256" key="7">
    <source>
        <dbReference type="ARBA" id="ARBA00022963"/>
    </source>
</evidence>
<dbReference type="GO" id="GO:0050482">
    <property type="term" value="P:arachidonate secretion"/>
    <property type="evidence" value="ECO:0007669"/>
    <property type="project" value="InterPro"/>
</dbReference>
<dbReference type="PANTHER" id="PTHR11716">
    <property type="entry name" value="PHOSPHOLIPASE A2 FAMILY MEMBER"/>
    <property type="match status" value="1"/>
</dbReference>
<organism evidence="16 17">
    <name type="scientific">Lymnaea stagnalis</name>
    <name type="common">Great pond snail</name>
    <name type="synonym">Helix stagnalis</name>
    <dbReference type="NCBI Taxonomy" id="6523"/>
    <lineage>
        <taxon>Eukaryota</taxon>
        <taxon>Metazoa</taxon>
        <taxon>Spiralia</taxon>
        <taxon>Lophotrochozoa</taxon>
        <taxon>Mollusca</taxon>
        <taxon>Gastropoda</taxon>
        <taxon>Heterobranchia</taxon>
        <taxon>Euthyneura</taxon>
        <taxon>Panpulmonata</taxon>
        <taxon>Hygrophila</taxon>
        <taxon>Lymnaeoidea</taxon>
        <taxon>Lymnaeidae</taxon>
        <taxon>Lymnaea</taxon>
    </lineage>
</organism>
<feature type="active site" evidence="10">
    <location>
        <position position="92"/>
    </location>
</feature>
<feature type="disulfide bond" evidence="12">
    <location>
        <begin position="72"/>
        <end position="89"/>
    </location>
</feature>
<gene>
    <name evidence="16" type="ORF">GSLYS_00014965001</name>
</gene>
<evidence type="ECO:0000256" key="11">
    <source>
        <dbReference type="PIRSR" id="PIRSR601211-2"/>
    </source>
</evidence>
<dbReference type="InterPro" id="IPR016090">
    <property type="entry name" value="PLA2-like_dom"/>
</dbReference>
<evidence type="ECO:0000256" key="1">
    <source>
        <dbReference type="ARBA" id="ARBA00004613"/>
    </source>
</evidence>
<feature type="chain" id="PRO_5043092663" description="Phospholipase A2" evidence="14">
    <location>
        <begin position="29"/>
        <end position="161"/>
    </location>
</feature>
<evidence type="ECO:0000313" key="17">
    <source>
        <dbReference type="Proteomes" id="UP001497497"/>
    </source>
</evidence>
<dbReference type="Gene3D" id="1.20.90.10">
    <property type="entry name" value="Phospholipase A2 domain"/>
    <property type="match status" value="1"/>
</dbReference>
<feature type="binding site" evidence="11">
    <location>
        <position position="93"/>
    </location>
    <ligand>
        <name>Ca(2+)</name>
        <dbReference type="ChEBI" id="CHEBI:29108"/>
    </ligand>
</feature>
<evidence type="ECO:0000256" key="6">
    <source>
        <dbReference type="ARBA" id="ARBA00022837"/>
    </source>
</evidence>
<dbReference type="EC" id="3.1.1.4" evidence="2 14"/>
<dbReference type="Proteomes" id="UP001497497">
    <property type="component" value="Unassembled WGS sequence"/>
</dbReference>
<dbReference type="InterPro" id="IPR001211">
    <property type="entry name" value="PLA2"/>
</dbReference>
<evidence type="ECO:0000256" key="5">
    <source>
        <dbReference type="ARBA" id="ARBA00022801"/>
    </source>
</evidence>
<evidence type="ECO:0000256" key="4">
    <source>
        <dbReference type="ARBA" id="ARBA00022723"/>
    </source>
</evidence>
<evidence type="ECO:0000256" key="12">
    <source>
        <dbReference type="PIRSR" id="PIRSR601211-3"/>
    </source>
</evidence>
<dbReference type="InterPro" id="IPR033113">
    <property type="entry name" value="PLA2_histidine"/>
</dbReference>
<comment type="caution">
    <text evidence="16">The sequence shown here is derived from an EMBL/GenBank/DDBJ whole genome shotgun (WGS) entry which is preliminary data.</text>
</comment>
<dbReference type="GO" id="GO:0004623">
    <property type="term" value="F:phospholipase A2 activity"/>
    <property type="evidence" value="ECO:0007669"/>
    <property type="project" value="UniProtKB-EC"/>
</dbReference>
<feature type="domain" description="Phospholipase A2-like central" evidence="15">
    <location>
        <begin position="46"/>
        <end position="160"/>
    </location>
</feature>